<dbReference type="CDD" id="cd01448">
    <property type="entry name" value="TST_Repeat_1"/>
    <property type="match status" value="1"/>
</dbReference>
<proteinExistence type="predicted"/>
<dbReference type="InterPro" id="IPR051126">
    <property type="entry name" value="Thiosulfate_sulfurtransferase"/>
</dbReference>
<dbReference type="OrthoDB" id="9770030at2"/>
<protein>
    <recommendedName>
        <fullName evidence="3">Sulfurtransferase</fullName>
    </recommendedName>
</protein>
<dbReference type="CDD" id="cd01449">
    <property type="entry name" value="TST_Repeat_2"/>
    <property type="match status" value="1"/>
</dbReference>
<dbReference type="GO" id="GO:0004792">
    <property type="term" value="F:thiosulfate-cyanide sulfurtransferase activity"/>
    <property type="evidence" value="ECO:0007669"/>
    <property type="project" value="UniProtKB-EC"/>
</dbReference>
<comment type="caution">
    <text evidence="5">The sequence shown here is derived from an EMBL/GenBank/DDBJ whole genome shotgun (WGS) entry which is preliminary data.</text>
</comment>
<dbReference type="SUPFAM" id="SSF52821">
    <property type="entry name" value="Rhodanese/Cell cycle control phosphatase"/>
    <property type="match status" value="2"/>
</dbReference>
<feature type="domain" description="Rhodanese" evidence="4">
    <location>
        <begin position="25"/>
        <end position="133"/>
    </location>
</feature>
<sequence>MSQPQTQPRPPGLIVQPGWLAAHLDDPSLRLFDLRPEESYREGHIPGAIHLDLEELRHQVDGVEGMLLPADQFARRLGELGVDHTTWVVAYDGNWGLLAARLVWSLARYGHTGAAILNGGADRWQEEGHPWTQEVARPRPTTFVPVPRDEHLAERAWLRRQLGRADLVVVDTRTPGEYAQGHLPGAVNWDWMNGVPVGSWDAVRDDDGLRTELAVRGITPDREVVTYCQSGVRAAHTYLLLRHLGYPRVRNYDGSWAEWSHYGEPREP</sequence>
<name>A0A540VBE8_9CHLR</name>
<dbReference type="PANTHER" id="PTHR43855:SF1">
    <property type="entry name" value="THIOSULFATE SULFURTRANSFERASE"/>
    <property type="match status" value="1"/>
</dbReference>
<evidence type="ECO:0000259" key="4">
    <source>
        <dbReference type="PROSITE" id="PS50206"/>
    </source>
</evidence>
<dbReference type="RefSeq" id="WP_141611638.1">
    <property type="nucleotide sequence ID" value="NZ_VIGC02000028.1"/>
</dbReference>
<evidence type="ECO:0000256" key="1">
    <source>
        <dbReference type="ARBA" id="ARBA00022737"/>
    </source>
</evidence>
<dbReference type="Pfam" id="PF00581">
    <property type="entry name" value="Rhodanese"/>
    <property type="match status" value="2"/>
</dbReference>
<dbReference type="InterPro" id="IPR001763">
    <property type="entry name" value="Rhodanese-like_dom"/>
</dbReference>
<dbReference type="Proteomes" id="UP000317371">
    <property type="component" value="Unassembled WGS sequence"/>
</dbReference>
<dbReference type="InterPro" id="IPR036873">
    <property type="entry name" value="Rhodanese-like_dom_sf"/>
</dbReference>
<dbReference type="SMART" id="SM00450">
    <property type="entry name" value="RHOD"/>
    <property type="match status" value="2"/>
</dbReference>
<gene>
    <name evidence="5" type="ORF">FKZ61_18455</name>
</gene>
<keyword evidence="1" id="KW-0677">Repeat</keyword>
<dbReference type="InterPro" id="IPR001307">
    <property type="entry name" value="Thiosulphate_STrfase_CS"/>
</dbReference>
<keyword evidence="6" id="KW-1185">Reference proteome</keyword>
<evidence type="ECO:0000313" key="5">
    <source>
        <dbReference type="EMBL" id="TQE94071.1"/>
    </source>
</evidence>
<reference evidence="5 6" key="1">
    <citation type="submission" date="2019-06" db="EMBL/GenBank/DDBJ databases">
        <title>Genome sequence of Litorilinea aerophila BAA-2444.</title>
        <authorList>
            <person name="Maclea K.S."/>
            <person name="Maurais E.G."/>
            <person name="Iannazzi L.C."/>
        </authorList>
    </citation>
    <scope>NUCLEOTIDE SEQUENCE [LARGE SCALE GENOMIC DNA]</scope>
    <source>
        <strain evidence="5 6">ATCC BAA-2444</strain>
    </source>
</reference>
<dbReference type="PROSITE" id="PS00683">
    <property type="entry name" value="RHODANESE_2"/>
    <property type="match status" value="1"/>
</dbReference>
<dbReference type="AlphaFoldDB" id="A0A540VBE8"/>
<feature type="domain" description="Rhodanese" evidence="4">
    <location>
        <begin position="163"/>
        <end position="268"/>
    </location>
</feature>
<evidence type="ECO:0000256" key="3">
    <source>
        <dbReference type="RuleBase" id="RU000507"/>
    </source>
</evidence>
<dbReference type="EMBL" id="VIGC01000028">
    <property type="protein sequence ID" value="TQE94071.1"/>
    <property type="molecule type" value="Genomic_DNA"/>
</dbReference>
<dbReference type="PROSITE" id="PS00380">
    <property type="entry name" value="RHODANESE_1"/>
    <property type="match status" value="1"/>
</dbReference>
<dbReference type="PANTHER" id="PTHR43855">
    <property type="entry name" value="THIOSULFATE SULFURTRANSFERASE"/>
    <property type="match status" value="1"/>
</dbReference>
<accession>A0A540VBE8</accession>
<dbReference type="InParanoid" id="A0A540VBE8"/>
<evidence type="ECO:0000313" key="6">
    <source>
        <dbReference type="Proteomes" id="UP000317371"/>
    </source>
</evidence>
<comment type="catalytic activity">
    <reaction evidence="2">
        <text>thiosulfate + hydrogen cyanide = thiocyanate + sulfite + 2 H(+)</text>
        <dbReference type="Rhea" id="RHEA:16881"/>
        <dbReference type="ChEBI" id="CHEBI:15378"/>
        <dbReference type="ChEBI" id="CHEBI:17359"/>
        <dbReference type="ChEBI" id="CHEBI:18022"/>
        <dbReference type="ChEBI" id="CHEBI:18407"/>
        <dbReference type="ChEBI" id="CHEBI:33542"/>
        <dbReference type="EC" id="2.8.1.1"/>
    </reaction>
</comment>
<dbReference type="Gene3D" id="3.40.250.10">
    <property type="entry name" value="Rhodanese-like domain"/>
    <property type="match status" value="2"/>
</dbReference>
<evidence type="ECO:0000256" key="2">
    <source>
        <dbReference type="ARBA" id="ARBA00047549"/>
    </source>
</evidence>
<keyword evidence="3 5" id="KW-0808">Transferase</keyword>
<dbReference type="PROSITE" id="PS50206">
    <property type="entry name" value="RHODANESE_3"/>
    <property type="match status" value="2"/>
</dbReference>
<organism evidence="5 6">
    <name type="scientific">Litorilinea aerophila</name>
    <dbReference type="NCBI Taxonomy" id="1204385"/>
    <lineage>
        <taxon>Bacteria</taxon>
        <taxon>Bacillati</taxon>
        <taxon>Chloroflexota</taxon>
        <taxon>Caldilineae</taxon>
        <taxon>Caldilineales</taxon>
        <taxon>Caldilineaceae</taxon>
        <taxon>Litorilinea</taxon>
    </lineage>
</organism>